<dbReference type="Gene3D" id="2.30.330.10">
    <property type="entry name" value="SpoA-like"/>
    <property type="match status" value="1"/>
</dbReference>
<evidence type="ECO:0000259" key="8">
    <source>
        <dbReference type="Pfam" id="PF01052"/>
    </source>
</evidence>
<evidence type="ECO:0000256" key="5">
    <source>
        <dbReference type="ARBA" id="ARBA00022500"/>
    </source>
</evidence>
<dbReference type="NCBIfam" id="TIGR02480">
    <property type="entry name" value="fliN"/>
    <property type="match status" value="1"/>
</dbReference>
<dbReference type="GO" id="GO:0071973">
    <property type="term" value="P:bacterial-type flagellum-dependent cell motility"/>
    <property type="evidence" value="ECO:0007669"/>
    <property type="project" value="InterPro"/>
</dbReference>
<dbReference type="Proteomes" id="UP000017148">
    <property type="component" value="Unassembled WGS sequence"/>
</dbReference>
<dbReference type="GO" id="GO:0003774">
    <property type="term" value="F:cytoskeletal motor activity"/>
    <property type="evidence" value="ECO:0007669"/>
    <property type="project" value="InterPro"/>
</dbReference>
<keyword evidence="9" id="KW-0969">Cilium</keyword>
<dbReference type="GO" id="GO:0005886">
    <property type="term" value="C:plasma membrane"/>
    <property type="evidence" value="ECO:0007669"/>
    <property type="project" value="UniProtKB-SubCell"/>
</dbReference>
<keyword evidence="5" id="KW-0145">Chemotaxis</keyword>
<comment type="caution">
    <text evidence="9">The sequence shown here is derived from an EMBL/GenBank/DDBJ whole genome shotgun (WGS) entry which is preliminary data.</text>
</comment>
<dbReference type="InterPro" id="IPR051469">
    <property type="entry name" value="FliN/MopA/SpaO"/>
</dbReference>
<keyword evidence="7" id="KW-0472">Membrane</keyword>
<gene>
    <name evidence="9" type="ORF">CALK_0613</name>
</gene>
<dbReference type="STRING" id="1313304.CALK_0613"/>
<comment type="similarity">
    <text evidence="2">Belongs to the FliN/MopA/SpaO family.</text>
</comment>
<dbReference type="RefSeq" id="WP_022636139.1">
    <property type="nucleotide sequence ID" value="NZ_ASJR01000004.1"/>
</dbReference>
<sequence>MSENSINMLLDVPVKLSVQLGQTRMSVRKLLKLKKGKLVLLNRLSGESVDVLVNNKLLAKGEITVDSDKINVRISNLYSSKERFQHL</sequence>
<dbReference type="PRINTS" id="PR00956">
    <property type="entry name" value="FLGMOTORFLIN"/>
</dbReference>
<dbReference type="EMBL" id="ASJR01000004">
    <property type="protein sequence ID" value="ERP38840.1"/>
    <property type="molecule type" value="Genomic_DNA"/>
</dbReference>
<evidence type="ECO:0000256" key="7">
    <source>
        <dbReference type="ARBA" id="ARBA00023136"/>
    </source>
</evidence>
<proteinExistence type="inferred from homology"/>
<keyword evidence="4" id="KW-1003">Cell membrane</keyword>
<keyword evidence="9" id="KW-0966">Cell projection</keyword>
<dbReference type="GO" id="GO:0009425">
    <property type="term" value="C:bacterial-type flagellum basal body"/>
    <property type="evidence" value="ECO:0007669"/>
    <property type="project" value="InterPro"/>
</dbReference>
<evidence type="ECO:0000256" key="6">
    <source>
        <dbReference type="ARBA" id="ARBA00022779"/>
    </source>
</evidence>
<evidence type="ECO:0000256" key="2">
    <source>
        <dbReference type="ARBA" id="ARBA00009226"/>
    </source>
</evidence>
<keyword evidence="9" id="KW-0282">Flagellum</keyword>
<evidence type="ECO:0000313" key="9">
    <source>
        <dbReference type="EMBL" id="ERP38840.1"/>
    </source>
</evidence>
<dbReference type="InterPro" id="IPR001172">
    <property type="entry name" value="FliN_T3SS_HrcQb"/>
</dbReference>
<dbReference type="OrthoDB" id="9773459at2"/>
<keyword evidence="6" id="KW-0283">Flagellar rotation</keyword>
<dbReference type="PANTHER" id="PTHR43484">
    <property type="match status" value="1"/>
</dbReference>
<accession>U7D7B9</accession>
<dbReference type="AlphaFoldDB" id="U7D7B9"/>
<keyword evidence="10" id="KW-1185">Reference proteome</keyword>
<dbReference type="GO" id="GO:0006935">
    <property type="term" value="P:chemotaxis"/>
    <property type="evidence" value="ECO:0007669"/>
    <property type="project" value="UniProtKB-KW"/>
</dbReference>
<name>U7D7B9_9BACT</name>
<evidence type="ECO:0000256" key="1">
    <source>
        <dbReference type="ARBA" id="ARBA00004413"/>
    </source>
</evidence>
<comment type="subcellular location">
    <subcellularLocation>
        <location evidence="1">Cell membrane</location>
        <topology evidence="1">Peripheral membrane protein</topology>
        <orientation evidence="1">Cytoplasmic side</orientation>
    </subcellularLocation>
</comment>
<protein>
    <recommendedName>
        <fullName evidence="3">Flagellar motor switch protein FliN</fullName>
    </recommendedName>
</protein>
<dbReference type="SUPFAM" id="SSF101801">
    <property type="entry name" value="Surface presentation of antigens (SPOA)"/>
    <property type="match status" value="1"/>
</dbReference>
<organism evidence="9 10">
    <name type="scientific">Chitinivibrio alkaliphilus ACht1</name>
    <dbReference type="NCBI Taxonomy" id="1313304"/>
    <lineage>
        <taxon>Bacteria</taxon>
        <taxon>Pseudomonadati</taxon>
        <taxon>Fibrobacterota</taxon>
        <taxon>Chitinivibrionia</taxon>
        <taxon>Chitinivibrionales</taxon>
        <taxon>Chitinivibrionaceae</taxon>
        <taxon>Chitinivibrio</taxon>
    </lineage>
</organism>
<dbReference type="InterPro" id="IPR001543">
    <property type="entry name" value="FliN-like_C"/>
</dbReference>
<dbReference type="InterPro" id="IPR036429">
    <property type="entry name" value="SpoA-like_sf"/>
</dbReference>
<feature type="domain" description="Flagellar motor switch protein FliN-like C-terminal" evidence="8">
    <location>
        <begin position="8"/>
        <end position="77"/>
    </location>
</feature>
<evidence type="ECO:0000256" key="4">
    <source>
        <dbReference type="ARBA" id="ARBA00022475"/>
    </source>
</evidence>
<dbReference type="PANTHER" id="PTHR43484:SF1">
    <property type="entry name" value="FLAGELLAR MOTOR SWITCH PROTEIN FLIN"/>
    <property type="match status" value="1"/>
</dbReference>
<dbReference type="Pfam" id="PF01052">
    <property type="entry name" value="FliMN_C"/>
    <property type="match status" value="1"/>
</dbReference>
<reference evidence="9 10" key="1">
    <citation type="journal article" date="2013" name="Environ. Microbiol.">
        <title>Genome analysis of Chitinivibrio alkaliphilus gen. nov., sp. nov., a novel extremely haloalkaliphilic anaerobic chitinolytic bacterium from the candidate phylum Termite Group 3.</title>
        <authorList>
            <person name="Sorokin D.Y."/>
            <person name="Gumerov V.M."/>
            <person name="Rakitin A.L."/>
            <person name="Beletsky A.V."/>
            <person name="Damste J.S."/>
            <person name="Muyzer G."/>
            <person name="Mardanov A.V."/>
            <person name="Ravin N.V."/>
        </authorList>
    </citation>
    <scope>NUCLEOTIDE SEQUENCE [LARGE SCALE GENOMIC DNA]</scope>
    <source>
        <strain evidence="9 10">ACht1</strain>
    </source>
</reference>
<evidence type="ECO:0000256" key="3">
    <source>
        <dbReference type="ARBA" id="ARBA00021897"/>
    </source>
</evidence>
<evidence type="ECO:0000313" key="10">
    <source>
        <dbReference type="Proteomes" id="UP000017148"/>
    </source>
</evidence>
<dbReference type="InterPro" id="IPR012826">
    <property type="entry name" value="FliN"/>
</dbReference>
<dbReference type="eggNOG" id="COG1886">
    <property type="taxonomic scope" value="Bacteria"/>
</dbReference>